<dbReference type="PANTHER" id="PTHR33317:SF4">
    <property type="entry name" value="POLYNUCLEOTIDYL TRANSFERASE, RIBONUCLEASE H-LIKE SUPERFAMILY PROTEIN"/>
    <property type="match status" value="1"/>
</dbReference>
<dbReference type="Pfam" id="PF03652">
    <property type="entry name" value="RuvX"/>
    <property type="match status" value="1"/>
</dbReference>
<dbReference type="HOGENOM" id="CLU_098240_2_1_10"/>
<proteinExistence type="inferred from homology"/>
<dbReference type="EC" id="3.1.-.-" evidence="5"/>
<dbReference type="eggNOG" id="COG0816">
    <property type="taxonomic scope" value="Bacteria"/>
</dbReference>
<dbReference type="PATRIC" id="fig|1227739.3.peg.4171"/>
<dbReference type="KEGG" id="hsw:Hsw_4023"/>
<dbReference type="GO" id="GO:0000967">
    <property type="term" value="P:rRNA 5'-end processing"/>
    <property type="evidence" value="ECO:0007669"/>
    <property type="project" value="UniProtKB-UniRule"/>
</dbReference>
<feature type="domain" description="YqgF/RNase H-like" evidence="6">
    <location>
        <begin position="28"/>
        <end position="126"/>
    </location>
</feature>
<dbReference type="GO" id="GO:0005829">
    <property type="term" value="C:cytosol"/>
    <property type="evidence" value="ECO:0007669"/>
    <property type="project" value="TreeGrafter"/>
</dbReference>
<gene>
    <name evidence="7" type="ORF">Hsw_4023</name>
</gene>
<dbReference type="GO" id="GO:0016788">
    <property type="term" value="F:hydrolase activity, acting on ester bonds"/>
    <property type="evidence" value="ECO:0007669"/>
    <property type="project" value="UniProtKB-UniRule"/>
</dbReference>
<evidence type="ECO:0000256" key="5">
    <source>
        <dbReference type="HAMAP-Rule" id="MF_00651"/>
    </source>
</evidence>
<dbReference type="CDD" id="cd16964">
    <property type="entry name" value="YqgF"/>
    <property type="match status" value="1"/>
</dbReference>
<keyword evidence="2 5" id="KW-0690">Ribosome biogenesis</keyword>
<dbReference type="SMART" id="SM00732">
    <property type="entry name" value="YqgFc"/>
    <property type="match status" value="1"/>
</dbReference>
<evidence type="ECO:0000259" key="6">
    <source>
        <dbReference type="SMART" id="SM00732"/>
    </source>
</evidence>
<evidence type="ECO:0000256" key="2">
    <source>
        <dbReference type="ARBA" id="ARBA00022517"/>
    </source>
</evidence>
<dbReference type="Gene3D" id="3.30.420.140">
    <property type="entry name" value="YqgF/RNase H-like domain"/>
    <property type="match status" value="1"/>
</dbReference>
<comment type="subcellular location">
    <subcellularLocation>
        <location evidence="5">Cytoplasm</location>
    </subcellularLocation>
</comment>
<evidence type="ECO:0000256" key="3">
    <source>
        <dbReference type="ARBA" id="ARBA00022722"/>
    </source>
</evidence>
<keyword evidence="4 5" id="KW-0378">Hydrolase</keyword>
<dbReference type="HAMAP" id="MF_00651">
    <property type="entry name" value="Nuclease_YqgF"/>
    <property type="match status" value="1"/>
</dbReference>
<dbReference type="PANTHER" id="PTHR33317">
    <property type="entry name" value="POLYNUCLEOTIDYL TRANSFERASE, RIBONUCLEASE H-LIKE SUPERFAMILY PROTEIN"/>
    <property type="match status" value="1"/>
</dbReference>
<comment type="function">
    <text evidence="5">Could be a nuclease involved in processing of the 5'-end of pre-16S rRNA.</text>
</comment>
<evidence type="ECO:0000256" key="4">
    <source>
        <dbReference type="ARBA" id="ARBA00022801"/>
    </source>
</evidence>
<comment type="similarity">
    <text evidence="5">Belongs to the YqgF HJR family.</text>
</comment>
<keyword evidence="3 5" id="KW-0540">Nuclease</keyword>
<dbReference type="GO" id="GO:0004518">
    <property type="term" value="F:nuclease activity"/>
    <property type="evidence" value="ECO:0007669"/>
    <property type="project" value="UniProtKB-KW"/>
</dbReference>
<evidence type="ECO:0000313" key="8">
    <source>
        <dbReference type="Proteomes" id="UP000019423"/>
    </source>
</evidence>
<name>W8F3S7_9BACT</name>
<dbReference type="STRING" id="1227739.Hsw_4023"/>
<accession>W8F3S7</accession>
<reference evidence="7 8" key="1">
    <citation type="submission" date="2014-01" db="EMBL/GenBank/DDBJ databases">
        <title>Complete genome sequence of ionizing-radiation resistance bacterium Hymenobacter swuensis DY53.</title>
        <authorList>
            <person name="Jung J.-H."/>
            <person name="Jeong S.-W."/>
            <person name="Joe M.-H."/>
            <person name="Cho y.-j."/>
            <person name="Kim M.-K."/>
            <person name="Lim S.-Y."/>
        </authorList>
    </citation>
    <scope>NUCLEOTIDE SEQUENCE [LARGE SCALE GENOMIC DNA]</scope>
    <source>
        <strain evidence="7 8">DY53</strain>
    </source>
</reference>
<sequence>MSYLWGAAPANRLIGRRLAFYLVLFAMGRILAIDYGHKRVGLAVTDPLQLIATPLETIHSQDLLTYLKAYHQRDPLDALVIGMPKNLQNEATDSTSAVVGVVRRLRKEFPGVPVHEIDERFTSRMAHAAMLAGGLGKKDRRDKATVDKVAATIILQSYLESR</sequence>
<dbReference type="EMBL" id="CP007145">
    <property type="protein sequence ID" value="AHJ99618.1"/>
    <property type="molecule type" value="Genomic_DNA"/>
</dbReference>
<dbReference type="Proteomes" id="UP000019423">
    <property type="component" value="Chromosome"/>
</dbReference>
<dbReference type="AlphaFoldDB" id="W8F3S7"/>
<evidence type="ECO:0000256" key="1">
    <source>
        <dbReference type="ARBA" id="ARBA00022490"/>
    </source>
</evidence>
<dbReference type="InterPro" id="IPR005227">
    <property type="entry name" value="YqgF"/>
</dbReference>
<evidence type="ECO:0000313" key="7">
    <source>
        <dbReference type="EMBL" id="AHJ99618.1"/>
    </source>
</evidence>
<dbReference type="InterPro" id="IPR012337">
    <property type="entry name" value="RNaseH-like_sf"/>
</dbReference>
<protein>
    <recommendedName>
        <fullName evidence="5">Putative pre-16S rRNA nuclease</fullName>
        <ecNumber evidence="5">3.1.-.-</ecNumber>
    </recommendedName>
</protein>
<dbReference type="InterPro" id="IPR006641">
    <property type="entry name" value="YqgF/RNaseH-like_dom"/>
</dbReference>
<organism evidence="7 8">
    <name type="scientific">Hymenobacter swuensis DY53</name>
    <dbReference type="NCBI Taxonomy" id="1227739"/>
    <lineage>
        <taxon>Bacteria</taxon>
        <taxon>Pseudomonadati</taxon>
        <taxon>Bacteroidota</taxon>
        <taxon>Cytophagia</taxon>
        <taxon>Cytophagales</taxon>
        <taxon>Hymenobacteraceae</taxon>
        <taxon>Hymenobacter</taxon>
    </lineage>
</organism>
<dbReference type="NCBIfam" id="TIGR00250">
    <property type="entry name" value="RNAse_H_YqgF"/>
    <property type="match status" value="1"/>
</dbReference>
<keyword evidence="1 5" id="KW-0963">Cytoplasm</keyword>
<keyword evidence="8" id="KW-1185">Reference proteome</keyword>
<dbReference type="InterPro" id="IPR037027">
    <property type="entry name" value="YqgF/RNaseH-like_dom_sf"/>
</dbReference>
<dbReference type="SUPFAM" id="SSF53098">
    <property type="entry name" value="Ribonuclease H-like"/>
    <property type="match status" value="1"/>
</dbReference>